<evidence type="ECO:0000313" key="1">
    <source>
        <dbReference type="EMBL" id="AZC01422.1"/>
    </source>
</evidence>
<proteinExistence type="predicted"/>
<name>A0A3G6YLU4_ACIPI</name>
<protein>
    <submittedName>
        <fullName evidence="1">Uncharacterized protein</fullName>
    </submittedName>
</protein>
<gene>
    <name evidence="1" type="ORF">DKE52_014240</name>
</gene>
<evidence type="ECO:0000313" key="2">
    <source>
        <dbReference type="Proteomes" id="UP000254410"/>
    </source>
</evidence>
<reference evidence="1 2" key="2">
    <citation type="submission" date="2018-12" db="EMBL/GenBank/DDBJ databases">
        <title>Molecular Epidemiology of Emerging Carbapenem-Resistance in Acinetobacter nosocomialis and Acinetobacter pittii in Taiwan, 2010-2014.</title>
        <authorList>
            <person name="Huang W.-C."/>
            <person name="Wang H.-Y."/>
            <person name="Lai J.-F."/>
            <person name="Lauderdale T.-L."/>
            <person name="Sytwu H.-K."/>
        </authorList>
    </citation>
    <scope>NUCLEOTIDE SEQUENCE [LARGE SCALE GENOMIC DNA]</scope>
    <source>
        <strain evidence="1 2">2014S06-099</strain>
    </source>
</reference>
<organism evidence="1 2">
    <name type="scientific">Acinetobacter pittii</name>
    <name type="common">Acinetobacter genomosp. 3</name>
    <dbReference type="NCBI Taxonomy" id="48296"/>
    <lineage>
        <taxon>Bacteria</taxon>
        <taxon>Pseudomonadati</taxon>
        <taxon>Pseudomonadota</taxon>
        <taxon>Gammaproteobacteria</taxon>
        <taxon>Moraxellales</taxon>
        <taxon>Moraxellaceae</taxon>
        <taxon>Acinetobacter</taxon>
        <taxon>Acinetobacter calcoaceticus/baumannii complex</taxon>
    </lineage>
</organism>
<dbReference type="EMBL" id="CP033540">
    <property type="protein sequence ID" value="AZC01422.1"/>
    <property type="molecule type" value="Genomic_DNA"/>
</dbReference>
<dbReference type="Proteomes" id="UP000254410">
    <property type="component" value="Chromosome"/>
</dbReference>
<dbReference type="AlphaFoldDB" id="A0A3G6YLU4"/>
<reference evidence="1 2" key="1">
    <citation type="submission" date="2018-11" db="EMBL/GenBank/DDBJ databases">
        <authorList>
            <person name="Kuo S.-C."/>
            <person name="Chen F.-J."/>
            <person name="Liao Y.-C."/>
        </authorList>
    </citation>
    <scope>NUCLEOTIDE SEQUENCE [LARGE SCALE GENOMIC DNA]</scope>
    <source>
        <strain evidence="1 2">2014S06-099</strain>
    </source>
</reference>
<sequence>MSKAIPEEISNHRPEGATHWQAGVYYRVSKYGVWAKWDRSWITSFKWPDGVMIPLSENLRKVLEGEGSK</sequence>
<accession>A0A3G6YLU4</accession>